<evidence type="ECO:0008006" key="4">
    <source>
        <dbReference type="Google" id="ProtNLM"/>
    </source>
</evidence>
<feature type="transmembrane region" description="Helical" evidence="1">
    <location>
        <begin position="57"/>
        <end position="75"/>
    </location>
</feature>
<dbReference type="EMBL" id="CP011002">
    <property type="protein sequence ID" value="AKO66171.1"/>
    <property type="molecule type" value="Genomic_DNA"/>
</dbReference>
<accession>A0A0H4IYU7</accession>
<proteinExistence type="predicted"/>
<sequence length="104" mass="12232">MIVWVNLLSYVALIFNTLLWELFYTPSGQSSWMVIKAVILLLPLRQLIKKNLYTLEWINFIIILFFIEGVVRAWSETIPSQLFAITEVILTVVFFFTSILIFKK</sequence>
<keyword evidence="1" id="KW-0812">Transmembrane</keyword>
<evidence type="ECO:0000313" key="3">
    <source>
        <dbReference type="Proteomes" id="UP000066549"/>
    </source>
</evidence>
<keyword evidence="1" id="KW-1133">Transmembrane helix</keyword>
<name>A0A0H4IYU7_9PROT</name>
<gene>
    <name evidence="2" type="ORF">VI33_05670</name>
</gene>
<evidence type="ECO:0000313" key="2">
    <source>
        <dbReference type="EMBL" id="AKO66171.1"/>
    </source>
</evidence>
<feature type="transmembrane region" description="Helical" evidence="1">
    <location>
        <begin position="7"/>
        <end position="24"/>
    </location>
</feature>
<feature type="transmembrane region" description="Helical" evidence="1">
    <location>
        <begin position="81"/>
        <end position="102"/>
    </location>
</feature>
<dbReference type="OrthoDB" id="9181360at2"/>
<dbReference type="AlphaFoldDB" id="A0A0H4IYU7"/>
<protein>
    <recommendedName>
        <fullName evidence="4">DUF2069 domain-containing protein</fullName>
    </recommendedName>
</protein>
<reference evidence="2 3" key="1">
    <citation type="submission" date="2015-03" db="EMBL/GenBank/DDBJ databases">
        <title>Comparative analysis of the OM43 clade including a novel species from Red Sea uncovers genomic and metabolic diversity among marine methylotrophs.</title>
        <authorList>
            <person name="Jimenez-Infante F."/>
            <person name="Ngugi D.K."/>
            <person name="Vinu M."/>
            <person name="Alam I."/>
            <person name="Kamau A."/>
            <person name="Blom J."/>
            <person name="Bajic V.B."/>
            <person name="Stingl U."/>
        </authorList>
    </citation>
    <scope>NUCLEOTIDE SEQUENCE [LARGE SCALE GENOMIC DNA]</scope>
    <source>
        <strain evidence="2 3">MBRSH7</strain>
    </source>
</reference>
<keyword evidence="1" id="KW-0472">Membrane</keyword>
<evidence type="ECO:0000256" key="1">
    <source>
        <dbReference type="SAM" id="Phobius"/>
    </source>
</evidence>
<dbReference type="Pfam" id="PF09842">
    <property type="entry name" value="DUF2069"/>
    <property type="match status" value="1"/>
</dbReference>
<dbReference type="InterPro" id="IPR018643">
    <property type="entry name" value="DUF2069_membrane"/>
</dbReference>
<dbReference type="Proteomes" id="UP000066549">
    <property type="component" value="Chromosome"/>
</dbReference>
<keyword evidence="3" id="KW-1185">Reference proteome</keyword>
<organism evidence="2 3">
    <name type="scientific">Methylophilales bacterium MBRS-H7</name>
    <dbReference type="NCBI Taxonomy" id="1623450"/>
    <lineage>
        <taxon>Bacteria</taxon>
        <taxon>Pseudomonadati</taxon>
        <taxon>Pseudomonadota</taxon>
        <taxon>Betaproteobacteria</taxon>
        <taxon>Nitrosomonadales</taxon>
        <taxon>OM43 clade</taxon>
    </lineage>
</organism>